<protein>
    <submittedName>
        <fullName evidence="1">Uncharacterized protein</fullName>
    </submittedName>
</protein>
<evidence type="ECO:0000313" key="1">
    <source>
        <dbReference type="EMBL" id="JAH00862.1"/>
    </source>
</evidence>
<dbReference type="AlphaFoldDB" id="A0A0E9P9B0"/>
<reference evidence="1" key="1">
    <citation type="submission" date="2014-11" db="EMBL/GenBank/DDBJ databases">
        <authorList>
            <person name="Amaro Gonzalez C."/>
        </authorList>
    </citation>
    <scope>NUCLEOTIDE SEQUENCE</scope>
</reference>
<name>A0A0E9P9B0_ANGAN</name>
<reference evidence="1" key="2">
    <citation type="journal article" date="2015" name="Fish Shellfish Immunol.">
        <title>Early steps in the European eel (Anguilla anguilla)-Vibrio vulnificus interaction in the gills: Role of the RtxA13 toxin.</title>
        <authorList>
            <person name="Callol A."/>
            <person name="Pajuelo D."/>
            <person name="Ebbesson L."/>
            <person name="Teles M."/>
            <person name="MacKenzie S."/>
            <person name="Amaro C."/>
        </authorList>
    </citation>
    <scope>NUCLEOTIDE SEQUENCE</scope>
</reference>
<proteinExistence type="predicted"/>
<accession>A0A0E9P9B0</accession>
<organism evidence="1">
    <name type="scientific">Anguilla anguilla</name>
    <name type="common">European freshwater eel</name>
    <name type="synonym">Muraena anguilla</name>
    <dbReference type="NCBI Taxonomy" id="7936"/>
    <lineage>
        <taxon>Eukaryota</taxon>
        <taxon>Metazoa</taxon>
        <taxon>Chordata</taxon>
        <taxon>Craniata</taxon>
        <taxon>Vertebrata</taxon>
        <taxon>Euteleostomi</taxon>
        <taxon>Actinopterygii</taxon>
        <taxon>Neopterygii</taxon>
        <taxon>Teleostei</taxon>
        <taxon>Anguilliformes</taxon>
        <taxon>Anguillidae</taxon>
        <taxon>Anguilla</taxon>
    </lineage>
</organism>
<sequence>MVRSSFENFHITLLLPYNSSSQQVTDREAQCRNRNIQDAKKEVEKKESEARSRSGAQNITDLFSKKGESIKLAVQVLCGCLGAWPATNVTTLTE</sequence>
<dbReference type="EMBL" id="GBXM01107715">
    <property type="protein sequence ID" value="JAH00862.1"/>
    <property type="molecule type" value="Transcribed_RNA"/>
</dbReference>